<proteinExistence type="predicted"/>
<dbReference type="PRINTS" id="PR00412">
    <property type="entry name" value="EPOXHYDRLASE"/>
</dbReference>
<dbReference type="PANTHER" id="PTHR43798">
    <property type="entry name" value="MONOACYLGLYCEROL LIPASE"/>
    <property type="match status" value="1"/>
</dbReference>
<evidence type="ECO:0000313" key="3">
    <source>
        <dbReference type="EMBL" id="KAF2430610.1"/>
    </source>
</evidence>
<comment type="caution">
    <text evidence="3">The sequence shown here is derived from an EMBL/GenBank/DDBJ whole genome shotgun (WGS) entry which is preliminary data.</text>
</comment>
<dbReference type="GO" id="GO:0016020">
    <property type="term" value="C:membrane"/>
    <property type="evidence" value="ECO:0007669"/>
    <property type="project" value="TreeGrafter"/>
</dbReference>
<dbReference type="PANTHER" id="PTHR43798:SF31">
    <property type="entry name" value="AB HYDROLASE SUPERFAMILY PROTEIN YCLE"/>
    <property type="match status" value="1"/>
</dbReference>
<dbReference type="AlphaFoldDB" id="A0A9P4TYG7"/>
<gene>
    <name evidence="3" type="ORF">EJ08DRAFT_697092</name>
</gene>
<sequence length="270" mass="29976">MTYNDTNRGTIKTWDGVQLQYTQSGPSSSPTLLFISGTNYHVTTYDHRGHGDSDTSTDGYRVVRLASDLNDLINGLDLKDVTLVGHSMGCSVIWAYWSLFTDSRLKVNKVVLVDQAAGMTAEPGWSEECANSISAIWKPSTAHDVAAGLRSPASLDVLTGILRSMFTSAISEEDLQWVLQQNLEMRSEDAATLLIEHASNDWRDVLPTINIPTLVIGGDKSLITTEGTRFIGREIPNAKVRIFTEAEKGSHFMYWENPELFNKVVEEFLQ</sequence>
<dbReference type="GO" id="GO:0016787">
    <property type="term" value="F:hydrolase activity"/>
    <property type="evidence" value="ECO:0007669"/>
    <property type="project" value="UniProtKB-KW"/>
</dbReference>
<dbReference type="Gene3D" id="3.40.50.1820">
    <property type="entry name" value="alpha/beta hydrolase"/>
    <property type="match status" value="1"/>
</dbReference>
<dbReference type="InterPro" id="IPR050266">
    <property type="entry name" value="AB_hydrolase_sf"/>
</dbReference>
<protein>
    <submittedName>
        <fullName evidence="3">Alpha/beta-hydrolase</fullName>
    </submittedName>
</protein>
<dbReference type="EMBL" id="MU007037">
    <property type="protein sequence ID" value="KAF2430610.1"/>
    <property type="molecule type" value="Genomic_DNA"/>
</dbReference>
<dbReference type="OrthoDB" id="2498029at2759"/>
<name>A0A9P4TYG7_9PEZI</name>
<organism evidence="3 4">
    <name type="scientific">Tothia fuscella</name>
    <dbReference type="NCBI Taxonomy" id="1048955"/>
    <lineage>
        <taxon>Eukaryota</taxon>
        <taxon>Fungi</taxon>
        <taxon>Dikarya</taxon>
        <taxon>Ascomycota</taxon>
        <taxon>Pezizomycotina</taxon>
        <taxon>Dothideomycetes</taxon>
        <taxon>Pleosporomycetidae</taxon>
        <taxon>Venturiales</taxon>
        <taxon>Cylindrosympodiaceae</taxon>
        <taxon>Tothia</taxon>
    </lineage>
</organism>
<reference evidence="3" key="1">
    <citation type="journal article" date="2020" name="Stud. Mycol.">
        <title>101 Dothideomycetes genomes: a test case for predicting lifestyles and emergence of pathogens.</title>
        <authorList>
            <person name="Haridas S."/>
            <person name="Albert R."/>
            <person name="Binder M."/>
            <person name="Bloem J."/>
            <person name="Labutti K."/>
            <person name="Salamov A."/>
            <person name="Andreopoulos B."/>
            <person name="Baker S."/>
            <person name="Barry K."/>
            <person name="Bills G."/>
            <person name="Bluhm B."/>
            <person name="Cannon C."/>
            <person name="Castanera R."/>
            <person name="Culley D."/>
            <person name="Daum C."/>
            <person name="Ezra D."/>
            <person name="Gonzalez J."/>
            <person name="Henrissat B."/>
            <person name="Kuo A."/>
            <person name="Liang C."/>
            <person name="Lipzen A."/>
            <person name="Lutzoni F."/>
            <person name="Magnuson J."/>
            <person name="Mondo S."/>
            <person name="Nolan M."/>
            <person name="Ohm R."/>
            <person name="Pangilinan J."/>
            <person name="Park H.-J."/>
            <person name="Ramirez L."/>
            <person name="Alfaro M."/>
            <person name="Sun H."/>
            <person name="Tritt A."/>
            <person name="Yoshinaga Y."/>
            <person name="Zwiers L.-H."/>
            <person name="Turgeon B."/>
            <person name="Goodwin S."/>
            <person name="Spatafora J."/>
            <person name="Crous P."/>
            <person name="Grigoriev I."/>
        </authorList>
    </citation>
    <scope>NUCLEOTIDE SEQUENCE</scope>
    <source>
        <strain evidence="3">CBS 130266</strain>
    </source>
</reference>
<dbReference type="InterPro" id="IPR000073">
    <property type="entry name" value="AB_hydrolase_1"/>
</dbReference>
<evidence type="ECO:0000256" key="1">
    <source>
        <dbReference type="ARBA" id="ARBA00022801"/>
    </source>
</evidence>
<evidence type="ECO:0000259" key="2">
    <source>
        <dbReference type="Pfam" id="PF12697"/>
    </source>
</evidence>
<keyword evidence="1" id="KW-0378">Hydrolase</keyword>
<dbReference type="Pfam" id="PF12697">
    <property type="entry name" value="Abhydrolase_6"/>
    <property type="match status" value="1"/>
</dbReference>
<dbReference type="InterPro" id="IPR000639">
    <property type="entry name" value="Epox_hydrolase-like"/>
</dbReference>
<dbReference type="InterPro" id="IPR029058">
    <property type="entry name" value="AB_hydrolase_fold"/>
</dbReference>
<dbReference type="SUPFAM" id="SSF53474">
    <property type="entry name" value="alpha/beta-Hydrolases"/>
    <property type="match status" value="1"/>
</dbReference>
<keyword evidence="4" id="KW-1185">Reference proteome</keyword>
<dbReference type="Proteomes" id="UP000800235">
    <property type="component" value="Unassembled WGS sequence"/>
</dbReference>
<accession>A0A9P4TYG7</accession>
<feature type="domain" description="AB hydrolase-1" evidence="2">
    <location>
        <begin position="38"/>
        <end position="263"/>
    </location>
</feature>
<evidence type="ECO:0000313" key="4">
    <source>
        <dbReference type="Proteomes" id="UP000800235"/>
    </source>
</evidence>